<evidence type="ECO:0000313" key="2">
    <source>
        <dbReference type="Proteomes" id="UP001501153"/>
    </source>
</evidence>
<protein>
    <submittedName>
        <fullName evidence="1">Uncharacterized protein</fullName>
    </submittedName>
</protein>
<gene>
    <name evidence="1" type="ORF">GCM10023185_24370</name>
</gene>
<proteinExistence type="predicted"/>
<accession>A0ABP8IHF5</accession>
<name>A0ABP8IHF5_9BACT</name>
<sequence length="110" mass="12496">MGEPLRLVQAAYPKLRPVEDASGPYCILDLPSAACHGATIAYFYFDQKHLLREIEVLATLGARPYGLTSTCVKQTQNLFSRTAYTRFEHFGLDSTDTFSHYRYRLSSVNR</sequence>
<organism evidence="1 2">
    <name type="scientific">Hymenobacter saemangeumensis</name>
    <dbReference type="NCBI Taxonomy" id="1084522"/>
    <lineage>
        <taxon>Bacteria</taxon>
        <taxon>Pseudomonadati</taxon>
        <taxon>Bacteroidota</taxon>
        <taxon>Cytophagia</taxon>
        <taxon>Cytophagales</taxon>
        <taxon>Hymenobacteraceae</taxon>
        <taxon>Hymenobacter</taxon>
    </lineage>
</organism>
<dbReference type="Proteomes" id="UP001501153">
    <property type="component" value="Unassembled WGS sequence"/>
</dbReference>
<reference evidence="2" key="1">
    <citation type="journal article" date="2019" name="Int. J. Syst. Evol. Microbiol.">
        <title>The Global Catalogue of Microorganisms (GCM) 10K type strain sequencing project: providing services to taxonomists for standard genome sequencing and annotation.</title>
        <authorList>
            <consortium name="The Broad Institute Genomics Platform"/>
            <consortium name="The Broad Institute Genome Sequencing Center for Infectious Disease"/>
            <person name="Wu L."/>
            <person name="Ma J."/>
        </authorList>
    </citation>
    <scope>NUCLEOTIDE SEQUENCE [LARGE SCALE GENOMIC DNA]</scope>
    <source>
        <strain evidence="2">JCM 17923</strain>
    </source>
</reference>
<dbReference type="EMBL" id="BAABGZ010000027">
    <property type="protein sequence ID" value="GAA4358547.1"/>
    <property type="molecule type" value="Genomic_DNA"/>
</dbReference>
<keyword evidence="2" id="KW-1185">Reference proteome</keyword>
<comment type="caution">
    <text evidence="1">The sequence shown here is derived from an EMBL/GenBank/DDBJ whole genome shotgun (WGS) entry which is preliminary data.</text>
</comment>
<evidence type="ECO:0000313" key="1">
    <source>
        <dbReference type="EMBL" id="GAA4358547.1"/>
    </source>
</evidence>